<dbReference type="OrthoDB" id="9028214at2"/>
<dbReference type="PROSITE" id="PS50949">
    <property type="entry name" value="HTH_GNTR"/>
    <property type="match status" value="1"/>
</dbReference>
<feature type="domain" description="HTH gntR-type" evidence="4">
    <location>
        <begin position="19"/>
        <end position="87"/>
    </location>
</feature>
<dbReference type="Gene3D" id="1.10.10.10">
    <property type="entry name" value="Winged helix-like DNA-binding domain superfamily/Winged helix DNA-binding domain"/>
    <property type="match status" value="1"/>
</dbReference>
<comment type="caution">
    <text evidence="5">The sequence shown here is derived from an EMBL/GenBank/DDBJ whole genome shotgun (WGS) entry which is preliminary data.</text>
</comment>
<reference evidence="5 6" key="1">
    <citation type="submission" date="2018-12" db="EMBL/GenBank/DDBJ databases">
        <authorList>
            <person name="Grouzdev D.S."/>
            <person name="Krutkina M.S."/>
        </authorList>
    </citation>
    <scope>NUCLEOTIDE SEQUENCE [LARGE SCALE GENOMIC DNA]</scope>
    <source>
        <strain evidence="5 6">RmlP026</strain>
    </source>
</reference>
<evidence type="ECO:0000313" key="5">
    <source>
        <dbReference type="EMBL" id="RYC33310.1"/>
    </source>
</evidence>
<keyword evidence="6" id="KW-1185">Reference proteome</keyword>
<evidence type="ECO:0000256" key="3">
    <source>
        <dbReference type="ARBA" id="ARBA00023163"/>
    </source>
</evidence>
<dbReference type="SUPFAM" id="SSF48008">
    <property type="entry name" value="GntR ligand-binding domain-like"/>
    <property type="match status" value="1"/>
</dbReference>
<dbReference type="Gene3D" id="1.20.120.530">
    <property type="entry name" value="GntR ligand-binding domain-like"/>
    <property type="match status" value="1"/>
</dbReference>
<dbReference type="Pfam" id="PF07729">
    <property type="entry name" value="FCD"/>
    <property type="match status" value="1"/>
</dbReference>
<dbReference type="InterPro" id="IPR036388">
    <property type="entry name" value="WH-like_DNA-bd_sf"/>
</dbReference>
<dbReference type="GO" id="GO:0003677">
    <property type="term" value="F:DNA binding"/>
    <property type="evidence" value="ECO:0007669"/>
    <property type="project" value="UniProtKB-KW"/>
</dbReference>
<keyword evidence="2" id="KW-0238">DNA-binding</keyword>
<evidence type="ECO:0000259" key="4">
    <source>
        <dbReference type="PROSITE" id="PS50949"/>
    </source>
</evidence>
<dbReference type="SMART" id="SM00345">
    <property type="entry name" value="HTH_GNTR"/>
    <property type="match status" value="1"/>
</dbReference>
<dbReference type="Proteomes" id="UP000290759">
    <property type="component" value="Unassembled WGS sequence"/>
</dbReference>
<accession>A0A4Q2U9S8</accession>
<gene>
    <name evidence="5" type="ORF">D3273_02220</name>
</gene>
<evidence type="ECO:0000256" key="1">
    <source>
        <dbReference type="ARBA" id="ARBA00023015"/>
    </source>
</evidence>
<reference evidence="5 6" key="2">
    <citation type="submission" date="2019-02" db="EMBL/GenBank/DDBJ databases">
        <title>'Lichenibacterium ramalinii' gen. nov. sp. nov., 'Lichenibacterium minor' gen. nov. sp. nov.</title>
        <authorList>
            <person name="Pankratov T."/>
        </authorList>
    </citation>
    <scope>NUCLEOTIDE SEQUENCE [LARGE SCALE GENOMIC DNA]</scope>
    <source>
        <strain evidence="5 6">RmlP026</strain>
    </source>
</reference>
<dbReference type="PANTHER" id="PTHR43537:SF44">
    <property type="entry name" value="GNTR FAMILY REGULATORY PROTEIN"/>
    <property type="match status" value="1"/>
</dbReference>
<proteinExistence type="predicted"/>
<organism evidence="5 6">
    <name type="scientific">Lichenibacterium minor</name>
    <dbReference type="NCBI Taxonomy" id="2316528"/>
    <lineage>
        <taxon>Bacteria</taxon>
        <taxon>Pseudomonadati</taxon>
        <taxon>Pseudomonadota</taxon>
        <taxon>Alphaproteobacteria</taxon>
        <taxon>Hyphomicrobiales</taxon>
        <taxon>Lichenihabitantaceae</taxon>
        <taxon>Lichenibacterium</taxon>
    </lineage>
</organism>
<dbReference type="InterPro" id="IPR000524">
    <property type="entry name" value="Tscrpt_reg_HTH_GntR"/>
</dbReference>
<evidence type="ECO:0000313" key="6">
    <source>
        <dbReference type="Proteomes" id="UP000290759"/>
    </source>
</evidence>
<name>A0A4Q2U9S8_9HYPH</name>
<dbReference type="InterPro" id="IPR036390">
    <property type="entry name" value="WH_DNA-bd_sf"/>
</dbReference>
<dbReference type="SUPFAM" id="SSF46785">
    <property type="entry name" value="Winged helix' DNA-binding domain"/>
    <property type="match status" value="1"/>
</dbReference>
<keyword evidence="1" id="KW-0805">Transcription regulation</keyword>
<dbReference type="PANTHER" id="PTHR43537">
    <property type="entry name" value="TRANSCRIPTIONAL REGULATOR, GNTR FAMILY"/>
    <property type="match status" value="1"/>
</dbReference>
<dbReference type="SMART" id="SM00895">
    <property type="entry name" value="FCD"/>
    <property type="match status" value="1"/>
</dbReference>
<sequence length="261" mass="28056">MNQIQRPRLGPAGAVRRSRSAHDTALNAIGRAIVDGRLPIDSILPSKEELMAQIDVSHTTLREALQTLTAKGMVAAKARVGTRVLPEAHWSMFDADILAWRLEIGMPTAFIASLFEIRQSLEPVAAALAAGRRSEEDVANLRQLVDVLDTDTSDRETFVEADVAFHQLILRASGNPFMHSIAALISTALSASFALSAPAPRSSAVSLVKGQHLAIVDAIAAQDPQGASDAMMTVIRRGWTTYSGFGSTELSRLTVLSFDQT</sequence>
<dbReference type="InterPro" id="IPR011711">
    <property type="entry name" value="GntR_C"/>
</dbReference>
<dbReference type="EMBL" id="QYBB01000002">
    <property type="protein sequence ID" value="RYC33310.1"/>
    <property type="molecule type" value="Genomic_DNA"/>
</dbReference>
<dbReference type="GO" id="GO:0003700">
    <property type="term" value="F:DNA-binding transcription factor activity"/>
    <property type="evidence" value="ECO:0007669"/>
    <property type="project" value="InterPro"/>
</dbReference>
<keyword evidence="3" id="KW-0804">Transcription</keyword>
<dbReference type="CDD" id="cd07377">
    <property type="entry name" value="WHTH_GntR"/>
    <property type="match status" value="1"/>
</dbReference>
<dbReference type="InterPro" id="IPR008920">
    <property type="entry name" value="TF_FadR/GntR_C"/>
</dbReference>
<dbReference type="Pfam" id="PF00392">
    <property type="entry name" value="GntR"/>
    <property type="match status" value="1"/>
</dbReference>
<evidence type="ECO:0000256" key="2">
    <source>
        <dbReference type="ARBA" id="ARBA00023125"/>
    </source>
</evidence>
<dbReference type="PRINTS" id="PR00035">
    <property type="entry name" value="HTHGNTR"/>
</dbReference>
<protein>
    <submittedName>
        <fullName evidence="5">FadR family transcriptional regulator</fullName>
    </submittedName>
</protein>
<dbReference type="AlphaFoldDB" id="A0A4Q2U9S8"/>